<evidence type="ECO:0000313" key="8">
    <source>
        <dbReference type="Proteomes" id="UP000284706"/>
    </source>
</evidence>
<evidence type="ECO:0000256" key="1">
    <source>
        <dbReference type="ARBA" id="ARBA00001946"/>
    </source>
</evidence>
<dbReference type="Gene3D" id="1.10.600.10">
    <property type="entry name" value="Farnesyl Diphosphate Synthase"/>
    <property type="match status" value="1"/>
</dbReference>
<evidence type="ECO:0000256" key="6">
    <source>
        <dbReference type="RuleBase" id="RU366034"/>
    </source>
</evidence>
<gene>
    <name evidence="7" type="ORF">CVT26_010755</name>
</gene>
<dbReference type="EMBL" id="NHYE01005391">
    <property type="protein sequence ID" value="PPQ73663.1"/>
    <property type="molecule type" value="Genomic_DNA"/>
</dbReference>
<dbReference type="Proteomes" id="UP000284706">
    <property type="component" value="Unassembled WGS sequence"/>
</dbReference>
<dbReference type="InterPro" id="IPR008949">
    <property type="entry name" value="Isoprenoid_synthase_dom_sf"/>
</dbReference>
<dbReference type="SFLD" id="SFLDG01020">
    <property type="entry name" value="Terpene_Cyclase_Like_2"/>
    <property type="match status" value="1"/>
</dbReference>
<dbReference type="OrthoDB" id="6486656at2759"/>
<evidence type="ECO:0000313" key="7">
    <source>
        <dbReference type="EMBL" id="PPQ73663.1"/>
    </source>
</evidence>
<evidence type="ECO:0000256" key="3">
    <source>
        <dbReference type="ARBA" id="ARBA00022723"/>
    </source>
</evidence>
<evidence type="ECO:0000256" key="2">
    <source>
        <dbReference type="ARBA" id="ARBA00006333"/>
    </source>
</evidence>
<dbReference type="SFLD" id="SFLDS00005">
    <property type="entry name" value="Isoprenoid_Synthase_Type_I"/>
    <property type="match status" value="1"/>
</dbReference>
<comment type="cofactor">
    <cofactor evidence="1 6">
        <name>Mg(2+)</name>
        <dbReference type="ChEBI" id="CHEBI:18420"/>
    </cofactor>
</comment>
<dbReference type="PANTHER" id="PTHR35201:SF4">
    <property type="entry name" value="BETA-PINACENE SYNTHASE-RELATED"/>
    <property type="match status" value="1"/>
</dbReference>
<dbReference type="GO" id="GO:0008299">
    <property type="term" value="P:isoprenoid biosynthetic process"/>
    <property type="evidence" value="ECO:0007669"/>
    <property type="project" value="UniProtKB-ARBA"/>
</dbReference>
<keyword evidence="5 6" id="KW-0456">Lyase</keyword>
<dbReference type="PANTHER" id="PTHR35201">
    <property type="entry name" value="TERPENE SYNTHASE"/>
    <property type="match status" value="1"/>
</dbReference>
<evidence type="ECO:0000256" key="5">
    <source>
        <dbReference type="ARBA" id="ARBA00023239"/>
    </source>
</evidence>
<keyword evidence="8" id="KW-1185">Reference proteome</keyword>
<protein>
    <recommendedName>
        <fullName evidence="6">Terpene synthase</fullName>
        <ecNumber evidence="6">4.2.3.-</ecNumber>
    </recommendedName>
</protein>
<proteinExistence type="inferred from homology"/>
<dbReference type="Pfam" id="PF19086">
    <property type="entry name" value="Terpene_syn_C_2"/>
    <property type="match status" value="1"/>
</dbReference>
<keyword evidence="4 6" id="KW-0460">Magnesium</keyword>
<reference evidence="7 8" key="1">
    <citation type="journal article" date="2018" name="Evol. Lett.">
        <title>Horizontal gene cluster transfer increased hallucinogenic mushroom diversity.</title>
        <authorList>
            <person name="Reynolds H.T."/>
            <person name="Vijayakumar V."/>
            <person name="Gluck-Thaler E."/>
            <person name="Korotkin H.B."/>
            <person name="Matheny P.B."/>
            <person name="Slot J.C."/>
        </authorList>
    </citation>
    <scope>NUCLEOTIDE SEQUENCE [LARGE SCALE GENOMIC DNA]</scope>
    <source>
        <strain evidence="7 8">SRW20</strain>
    </source>
</reference>
<dbReference type="GO" id="GO:0010333">
    <property type="term" value="F:terpene synthase activity"/>
    <property type="evidence" value="ECO:0007669"/>
    <property type="project" value="InterPro"/>
</dbReference>
<dbReference type="GO" id="GO:0046872">
    <property type="term" value="F:metal ion binding"/>
    <property type="evidence" value="ECO:0007669"/>
    <property type="project" value="UniProtKB-KW"/>
</dbReference>
<dbReference type="InParanoid" id="A0A409W573"/>
<accession>A0A409W573</accession>
<name>A0A409W573_9AGAR</name>
<sequence>MASHSTQFTVPDLLTNWPWKRVLNSHLGEVRDEANAWVESFGLFKPEKFAKFKACDFNLLAALVGPLESEDHLRISCDLMSFYFAFDEYTDLATREEALEISRGVMDTFRNTDMPASNKIDEMARQFFKRTLDVVGDDVPGIERFIVDFGAYTASIIQEADDRNTGLIRSVADYLVLRRVTCGGKPSFSFFGLGLCIPDEVFEHPLVKSMIEGATDLIAVTNDMHSYGLEYSRGLDGHNVVTAIMNEHNIGLQEALYWLSGFATATIGKFLSDLSNLPSWGKQVDGAVKEYFNRVGRCVRGYDQWSYETKRYYGEAGLLVQQSRKIFLRPRDEAYLTREQLEVSSGATSMPKVLN</sequence>
<keyword evidence="3 6" id="KW-0479">Metal-binding</keyword>
<comment type="caution">
    <text evidence="7">The sequence shown here is derived from an EMBL/GenBank/DDBJ whole genome shotgun (WGS) entry which is preliminary data.</text>
</comment>
<organism evidence="7 8">
    <name type="scientific">Gymnopilus dilepis</name>
    <dbReference type="NCBI Taxonomy" id="231916"/>
    <lineage>
        <taxon>Eukaryota</taxon>
        <taxon>Fungi</taxon>
        <taxon>Dikarya</taxon>
        <taxon>Basidiomycota</taxon>
        <taxon>Agaricomycotina</taxon>
        <taxon>Agaricomycetes</taxon>
        <taxon>Agaricomycetidae</taxon>
        <taxon>Agaricales</taxon>
        <taxon>Agaricineae</taxon>
        <taxon>Hymenogastraceae</taxon>
        <taxon>Gymnopilus</taxon>
    </lineage>
</organism>
<dbReference type="AlphaFoldDB" id="A0A409W573"/>
<comment type="similarity">
    <text evidence="2 6">Belongs to the terpene synthase family.</text>
</comment>
<dbReference type="EC" id="4.2.3.-" evidence="6"/>
<dbReference type="SUPFAM" id="SSF48576">
    <property type="entry name" value="Terpenoid synthases"/>
    <property type="match status" value="1"/>
</dbReference>
<dbReference type="InterPro" id="IPR034686">
    <property type="entry name" value="Terpene_cyclase-like_2"/>
</dbReference>
<evidence type="ECO:0000256" key="4">
    <source>
        <dbReference type="ARBA" id="ARBA00022842"/>
    </source>
</evidence>